<dbReference type="InterPro" id="IPR000847">
    <property type="entry name" value="LysR_HTH_N"/>
</dbReference>
<evidence type="ECO:0000256" key="4">
    <source>
        <dbReference type="ARBA" id="ARBA00023163"/>
    </source>
</evidence>
<keyword evidence="2" id="KW-0805">Transcription regulation</keyword>
<proteinExistence type="inferred from homology"/>
<comment type="caution">
    <text evidence="6">The sequence shown here is derived from an EMBL/GenBank/DDBJ whole genome shotgun (WGS) entry which is preliminary data.</text>
</comment>
<name>A0A356LGM9_9BURK</name>
<comment type="similarity">
    <text evidence="1">Belongs to the LysR transcriptional regulatory family.</text>
</comment>
<keyword evidence="4" id="KW-0804">Transcription</keyword>
<dbReference type="GO" id="GO:0003677">
    <property type="term" value="F:DNA binding"/>
    <property type="evidence" value="ECO:0007669"/>
    <property type="project" value="UniProtKB-KW"/>
</dbReference>
<dbReference type="InterPro" id="IPR005119">
    <property type="entry name" value="LysR_subst-bd"/>
</dbReference>
<dbReference type="InterPro" id="IPR036390">
    <property type="entry name" value="WH_DNA-bd_sf"/>
</dbReference>
<protein>
    <submittedName>
        <fullName evidence="6">LysR family transcriptional regulator</fullName>
    </submittedName>
</protein>
<evidence type="ECO:0000256" key="3">
    <source>
        <dbReference type="ARBA" id="ARBA00023125"/>
    </source>
</evidence>
<evidence type="ECO:0000313" key="7">
    <source>
        <dbReference type="Proteomes" id="UP000264036"/>
    </source>
</evidence>
<dbReference type="SUPFAM" id="SSF53850">
    <property type="entry name" value="Periplasmic binding protein-like II"/>
    <property type="match status" value="1"/>
</dbReference>
<dbReference type="Pfam" id="PF03466">
    <property type="entry name" value="LysR_substrate"/>
    <property type="match status" value="1"/>
</dbReference>
<dbReference type="PROSITE" id="PS50931">
    <property type="entry name" value="HTH_LYSR"/>
    <property type="match status" value="1"/>
</dbReference>
<keyword evidence="3" id="KW-0238">DNA-binding</keyword>
<dbReference type="Gene3D" id="3.40.190.290">
    <property type="match status" value="1"/>
</dbReference>
<organism evidence="6 7">
    <name type="scientific">Advenella kashmirensis</name>
    <dbReference type="NCBI Taxonomy" id="310575"/>
    <lineage>
        <taxon>Bacteria</taxon>
        <taxon>Pseudomonadati</taxon>
        <taxon>Pseudomonadota</taxon>
        <taxon>Betaproteobacteria</taxon>
        <taxon>Burkholderiales</taxon>
        <taxon>Alcaligenaceae</taxon>
    </lineage>
</organism>
<dbReference type="PANTHER" id="PTHR30419">
    <property type="entry name" value="HTH-TYPE TRANSCRIPTIONAL REGULATOR YBHD"/>
    <property type="match status" value="1"/>
</dbReference>
<accession>A0A356LGM9</accession>
<dbReference type="SUPFAM" id="SSF46785">
    <property type="entry name" value="Winged helix' DNA-binding domain"/>
    <property type="match status" value="1"/>
</dbReference>
<dbReference type="InterPro" id="IPR036388">
    <property type="entry name" value="WH-like_DNA-bd_sf"/>
</dbReference>
<evidence type="ECO:0000313" key="6">
    <source>
        <dbReference type="EMBL" id="HBP29989.1"/>
    </source>
</evidence>
<reference evidence="6 7" key="1">
    <citation type="journal article" date="2018" name="Nat. Biotechnol.">
        <title>A standardized bacterial taxonomy based on genome phylogeny substantially revises the tree of life.</title>
        <authorList>
            <person name="Parks D.H."/>
            <person name="Chuvochina M."/>
            <person name="Waite D.W."/>
            <person name="Rinke C."/>
            <person name="Skarshewski A."/>
            <person name="Chaumeil P.A."/>
            <person name="Hugenholtz P."/>
        </authorList>
    </citation>
    <scope>NUCLEOTIDE SEQUENCE [LARGE SCALE GENOMIC DNA]</scope>
    <source>
        <strain evidence="6">UBA10707</strain>
    </source>
</reference>
<dbReference type="Pfam" id="PF00126">
    <property type="entry name" value="HTH_1"/>
    <property type="match status" value="1"/>
</dbReference>
<dbReference type="AlphaFoldDB" id="A0A356LGM9"/>
<dbReference type="Gene3D" id="1.10.10.10">
    <property type="entry name" value="Winged helix-like DNA-binding domain superfamily/Winged helix DNA-binding domain"/>
    <property type="match status" value="1"/>
</dbReference>
<feature type="domain" description="HTH lysR-type" evidence="5">
    <location>
        <begin position="17"/>
        <end position="73"/>
    </location>
</feature>
<dbReference type="FunFam" id="1.10.10.10:FF:000001">
    <property type="entry name" value="LysR family transcriptional regulator"/>
    <property type="match status" value="1"/>
</dbReference>
<sequence>MQPERVATDFQINLSSDLNRWRFFVVIAQLGSLTRAAAFLDSNQSWLSRQLNALERECGVRLFNRTGRGVTLTETGSQIFDRVVALLKDAEQLDQRLQDYVKAPVGKVTFACFGSIGATLAGRLYDDLRKDAPGVSLCYMEGNVGQIEAWLADGRADIGIVYRYGEVLPEQEFELATVDSYLVGSANDPLTSRAEVEFSELRNLSFVLPGAPNELRNTMESLARDMGFSIAVSMETNSLTLMKLMVAQKGLHTTLPIHSVLDGVAGGRLQASRIVNPPIRRLISMAISKSKGPSRTVSLVSTRLFGLARSILVDH</sequence>
<evidence type="ECO:0000256" key="1">
    <source>
        <dbReference type="ARBA" id="ARBA00009437"/>
    </source>
</evidence>
<evidence type="ECO:0000259" key="5">
    <source>
        <dbReference type="PROSITE" id="PS50931"/>
    </source>
</evidence>
<dbReference type="EMBL" id="DOEK01000028">
    <property type="protein sequence ID" value="HBP29989.1"/>
    <property type="molecule type" value="Genomic_DNA"/>
</dbReference>
<evidence type="ECO:0000256" key="2">
    <source>
        <dbReference type="ARBA" id="ARBA00023015"/>
    </source>
</evidence>
<dbReference type="Proteomes" id="UP000264036">
    <property type="component" value="Unassembled WGS sequence"/>
</dbReference>
<gene>
    <name evidence="6" type="ORF">DD666_11300</name>
</gene>
<dbReference type="GO" id="GO:0005829">
    <property type="term" value="C:cytosol"/>
    <property type="evidence" value="ECO:0007669"/>
    <property type="project" value="TreeGrafter"/>
</dbReference>
<dbReference type="InterPro" id="IPR050950">
    <property type="entry name" value="HTH-type_LysR_regulators"/>
</dbReference>
<dbReference type="GO" id="GO:0003700">
    <property type="term" value="F:DNA-binding transcription factor activity"/>
    <property type="evidence" value="ECO:0007669"/>
    <property type="project" value="InterPro"/>
</dbReference>